<protein>
    <submittedName>
        <fullName evidence="1">Uncharacterized protein</fullName>
    </submittedName>
</protein>
<organism evidence="1 2">
    <name type="scientific">Dreissena polymorpha</name>
    <name type="common">Zebra mussel</name>
    <name type="synonym">Mytilus polymorpha</name>
    <dbReference type="NCBI Taxonomy" id="45954"/>
    <lineage>
        <taxon>Eukaryota</taxon>
        <taxon>Metazoa</taxon>
        <taxon>Spiralia</taxon>
        <taxon>Lophotrochozoa</taxon>
        <taxon>Mollusca</taxon>
        <taxon>Bivalvia</taxon>
        <taxon>Autobranchia</taxon>
        <taxon>Heteroconchia</taxon>
        <taxon>Euheterodonta</taxon>
        <taxon>Imparidentia</taxon>
        <taxon>Neoheterodontei</taxon>
        <taxon>Myida</taxon>
        <taxon>Dreissenoidea</taxon>
        <taxon>Dreissenidae</taxon>
        <taxon>Dreissena</taxon>
    </lineage>
</organism>
<accession>A0A9D4L1K0</accession>
<keyword evidence="2" id="KW-1185">Reference proteome</keyword>
<comment type="caution">
    <text evidence="1">The sequence shown here is derived from an EMBL/GenBank/DDBJ whole genome shotgun (WGS) entry which is preliminary data.</text>
</comment>
<dbReference type="AlphaFoldDB" id="A0A9D4L1K0"/>
<name>A0A9D4L1K0_DREPO</name>
<evidence type="ECO:0000313" key="1">
    <source>
        <dbReference type="EMBL" id="KAH3849609.1"/>
    </source>
</evidence>
<reference evidence="1" key="2">
    <citation type="submission" date="2020-11" db="EMBL/GenBank/DDBJ databases">
        <authorList>
            <person name="McCartney M.A."/>
            <person name="Auch B."/>
            <person name="Kono T."/>
            <person name="Mallez S."/>
            <person name="Becker A."/>
            <person name="Gohl D.M."/>
            <person name="Silverstein K.A.T."/>
            <person name="Koren S."/>
            <person name="Bechman K.B."/>
            <person name="Herman A."/>
            <person name="Abrahante J.E."/>
            <person name="Garbe J."/>
        </authorList>
    </citation>
    <scope>NUCLEOTIDE SEQUENCE</scope>
    <source>
        <strain evidence="1">Duluth1</strain>
        <tissue evidence="1">Whole animal</tissue>
    </source>
</reference>
<sequence>MKDLEPPCGGWRSALCRAVTLEGLHSTWHHWNCKETGNSRCLQASRISIKMVMADERAAVDSLSVSGRGLTCPVTCTQINPLLLGMSDYPLHIIKPSIYTENAGRKHI</sequence>
<reference evidence="1" key="1">
    <citation type="journal article" date="2019" name="bioRxiv">
        <title>The Genome of the Zebra Mussel, Dreissena polymorpha: A Resource for Invasive Species Research.</title>
        <authorList>
            <person name="McCartney M.A."/>
            <person name="Auch B."/>
            <person name="Kono T."/>
            <person name="Mallez S."/>
            <person name="Zhang Y."/>
            <person name="Obille A."/>
            <person name="Becker A."/>
            <person name="Abrahante J.E."/>
            <person name="Garbe J."/>
            <person name="Badalamenti J.P."/>
            <person name="Herman A."/>
            <person name="Mangelson H."/>
            <person name="Liachko I."/>
            <person name="Sullivan S."/>
            <person name="Sone E.D."/>
            <person name="Koren S."/>
            <person name="Silverstein K.A.T."/>
            <person name="Beckman K.B."/>
            <person name="Gohl D.M."/>
        </authorList>
    </citation>
    <scope>NUCLEOTIDE SEQUENCE</scope>
    <source>
        <strain evidence="1">Duluth1</strain>
        <tissue evidence="1">Whole animal</tissue>
    </source>
</reference>
<dbReference type="Proteomes" id="UP000828390">
    <property type="component" value="Unassembled WGS sequence"/>
</dbReference>
<gene>
    <name evidence="1" type="ORF">DPMN_092012</name>
</gene>
<evidence type="ECO:0000313" key="2">
    <source>
        <dbReference type="Proteomes" id="UP000828390"/>
    </source>
</evidence>
<dbReference type="EMBL" id="JAIWYP010000003">
    <property type="protein sequence ID" value="KAH3849609.1"/>
    <property type="molecule type" value="Genomic_DNA"/>
</dbReference>
<proteinExistence type="predicted"/>